<feature type="compositionally biased region" description="Basic and acidic residues" evidence="1">
    <location>
        <begin position="84"/>
        <end position="96"/>
    </location>
</feature>
<dbReference type="PANTHER" id="PTHR13097:SF7">
    <property type="entry name" value="GENERAL TRANSCRIPTION FACTOR IIE SUBUNIT 1"/>
    <property type="match status" value="1"/>
</dbReference>
<name>A0ABQ7RT66_PICAN</name>
<feature type="region of interest" description="Disordered" evidence="1">
    <location>
        <begin position="36"/>
        <end position="211"/>
    </location>
</feature>
<evidence type="ECO:0000256" key="1">
    <source>
        <dbReference type="SAM" id="MobiDB-lite"/>
    </source>
</evidence>
<feature type="compositionally biased region" description="Acidic residues" evidence="1">
    <location>
        <begin position="191"/>
        <end position="211"/>
    </location>
</feature>
<evidence type="ECO:0000313" key="2">
    <source>
        <dbReference type="EMBL" id="KAG7847220.1"/>
    </source>
</evidence>
<organism evidence="2 3">
    <name type="scientific">Pichia angusta</name>
    <name type="common">Yeast</name>
    <name type="synonym">Hansenula polymorpha</name>
    <dbReference type="NCBI Taxonomy" id="870730"/>
    <lineage>
        <taxon>Eukaryota</taxon>
        <taxon>Fungi</taxon>
        <taxon>Dikarya</taxon>
        <taxon>Ascomycota</taxon>
        <taxon>Saccharomycotina</taxon>
        <taxon>Pichiomycetes</taxon>
        <taxon>Pichiales</taxon>
        <taxon>Pichiaceae</taxon>
        <taxon>Ogataea</taxon>
    </lineage>
</organism>
<evidence type="ECO:0000313" key="3">
    <source>
        <dbReference type="Proteomes" id="UP001197328"/>
    </source>
</evidence>
<proteinExistence type="predicted"/>
<dbReference type="InterPro" id="IPR039997">
    <property type="entry name" value="TFE"/>
</dbReference>
<feature type="compositionally biased region" description="Basic and acidic residues" evidence="1">
    <location>
        <begin position="125"/>
        <end position="143"/>
    </location>
</feature>
<protein>
    <submittedName>
        <fullName evidence="2">Uncharacterized protein</fullName>
    </submittedName>
</protein>
<reference evidence="2 3" key="1">
    <citation type="journal article" date="2021" name="G3 (Bethesda)">
        <title>Genomic diversity, chromosomal rearrangements, and interspecies hybridization in the ogataea polymorpha species complex.</title>
        <authorList>
            <person name="Hanson S.J."/>
            <person name="Cinneide E.O."/>
            <person name="Salzberg L.I."/>
            <person name="Wolfe K.H."/>
            <person name="McGowan J."/>
            <person name="Fitzpatrick D.A."/>
            <person name="Matlin K."/>
        </authorList>
    </citation>
    <scope>NUCLEOTIDE SEQUENCE [LARGE SCALE GENOMIC DNA]</scope>
    <source>
        <strain evidence="2">51-138</strain>
    </source>
</reference>
<dbReference type="PANTHER" id="PTHR13097">
    <property type="entry name" value="TRANSCRIPTION INITIATION FACTOR IIE, ALPHA SUBUNIT"/>
    <property type="match status" value="1"/>
</dbReference>
<dbReference type="EMBL" id="JAHLVD010000011">
    <property type="protein sequence ID" value="KAG7847220.1"/>
    <property type="molecule type" value="Genomic_DNA"/>
</dbReference>
<accession>A0ABQ7RT66</accession>
<keyword evidence="3" id="KW-1185">Reference proteome</keyword>
<dbReference type="Proteomes" id="UP001197328">
    <property type="component" value="Unassembled WGS sequence"/>
</dbReference>
<feature type="compositionally biased region" description="Low complexity" evidence="1">
    <location>
        <begin position="36"/>
        <end position="48"/>
    </location>
</feature>
<sequence>MSQIEPIIESLKKIDNMKIEDNNFESSLVKAIPVSSSSVASYTVSSKVPRNGKPGGMSQSLQNAAQKSQATVHVSITADDEDMRQERESKEQKSETLKQNALPSWHMESTVGKSLLKGMEQETPNIKKEATEAGIEKQIKKEDSETDSGGRAGYSISDTAGSDANGPGTADTAEELDALEAYYAQLRANQEAEDDEDDEDLDDAMFEDDME</sequence>
<feature type="compositionally biased region" description="Polar residues" evidence="1">
    <location>
        <begin position="57"/>
        <end position="74"/>
    </location>
</feature>
<gene>
    <name evidence="2" type="ORF">KL940_003966</name>
</gene>
<comment type="caution">
    <text evidence="2">The sequence shown here is derived from an EMBL/GenBank/DDBJ whole genome shotgun (WGS) entry which is preliminary data.</text>
</comment>